<comment type="subunit">
    <text evidence="12">Component of the SWR1 chromatin-remodeling complex and of the NuA4 histone acetyltransferase complex.</text>
</comment>
<sequence length="614" mass="67122">MTSNDVRDILSLPERSGSRPSSSAQASGSSSRRKPSGSHNPHPSILSSNSRSKPKYDGMTRELFALLGDNAPTLVMAQGLDPDSKSGLGGMFKPKFSKRRREKARSWRWTPFLNSARDDTQIDDEHPEINHGLILHHWAPATDKATAATNGQDDDDVETKYQYADFNTNSGVYSYSNDEYIQHLRDEDWSKEETDYLLDLCAAYDLRFVVIHDRYDWANAQSSYFANPGVAPGPVKERSMEDLKARYYAICRRLIRSRISSDDLETRQMLLSTYAFDKQREVERKKVVARLFTRTPEQLAEEEALYVEIRRIEQSEAKYASEREELLRLLGGWESLPSSSPHAVAAAGSGIASLLGAEEETGKGRASTAKKRKLQQVDDNGTPGAEDTTSTTGAPAVPARPSANLTSKQRAELRQAQFDEMQCIVRFPPATTLEPGSGTATGAAAAAVGGSGSTRPPYAHLVGTASTLPPITTNPSNPISGHGVYMRSSRMLAPRPNLVLKTTQTLAESEPPLGPRLVFPTAKNVEKWENLIGAVTTSLEMRKQLERVNAELRIAKQRIAVAMQSQGKATSAESQGSVAVDRDASITADAAQAPASQDAQVANGEVCIKSEDRP</sequence>
<dbReference type="FunFam" id="1.10.10.60:FF:000521">
    <property type="entry name" value="SWR1-complex protein 4"/>
    <property type="match status" value="1"/>
</dbReference>
<feature type="compositionally biased region" description="Low complexity" evidence="14">
    <location>
        <begin position="10"/>
        <end position="30"/>
    </location>
</feature>
<feature type="region of interest" description="Disordered" evidence="14">
    <location>
        <begin position="1"/>
        <end position="55"/>
    </location>
</feature>
<evidence type="ECO:0000256" key="4">
    <source>
        <dbReference type="ARBA" id="ARBA00022763"/>
    </source>
</evidence>
<dbReference type="GO" id="GO:0003714">
    <property type="term" value="F:transcription corepressor activity"/>
    <property type="evidence" value="ECO:0007669"/>
    <property type="project" value="TreeGrafter"/>
</dbReference>
<dbReference type="InterPro" id="IPR001005">
    <property type="entry name" value="SANT/Myb"/>
</dbReference>
<reference evidence="16" key="1">
    <citation type="journal article" date="2014" name="Genome Biol. Evol.">
        <title>Gene Loss Rather Than Gene Gain Is Associated with a Host Jump from Monocots to Dicots in the Smut Fungus Melanopsichium pennsylvanicum.</title>
        <authorList>
            <person name="Sharma R."/>
            <person name="Mishra B."/>
            <person name="Runge F."/>
            <person name="Thines M."/>
        </authorList>
    </citation>
    <scope>NUCLEOTIDE SEQUENCE</scope>
    <source>
        <strain evidence="16">4</strain>
    </source>
</reference>
<feature type="compositionally biased region" description="Low complexity" evidence="14">
    <location>
        <begin position="585"/>
        <end position="602"/>
    </location>
</feature>
<evidence type="ECO:0000256" key="8">
    <source>
        <dbReference type="ARBA" id="ARBA00023163"/>
    </source>
</evidence>
<comment type="function">
    <text evidence="11">Component of the SWR1 complex which mediates the ATP-dependent exchange of histone H2A for the H2A variant HZT1 leading to transcriptional regulation of selected genes by chromatin remodeling. Component of the NuA4 histone acetyltransferase complex which is involved in transcriptional activation of selected genes principally by acetylation of nucleosomal histone H4 and H2A. The NuA4 complex is also involved in DNA repair.</text>
</comment>
<dbReference type="InterPro" id="IPR027109">
    <property type="entry name" value="Swc4/Dmap1"/>
</dbReference>
<feature type="region of interest" description="Disordered" evidence="14">
    <location>
        <begin position="566"/>
        <end position="614"/>
    </location>
</feature>
<keyword evidence="6" id="KW-0805">Transcription regulation</keyword>
<keyword evidence="13" id="KW-0175">Coiled coil</keyword>
<evidence type="ECO:0000256" key="14">
    <source>
        <dbReference type="SAM" id="MobiDB-lite"/>
    </source>
</evidence>
<keyword evidence="4" id="KW-0227">DNA damage</keyword>
<dbReference type="Pfam" id="PF16282">
    <property type="entry name" value="SANT_DAMP1_like"/>
    <property type="match status" value="1"/>
</dbReference>
<accession>A0A077QR07</accession>
<name>A0A077QR07_9BASI</name>
<evidence type="ECO:0000256" key="9">
    <source>
        <dbReference type="ARBA" id="ARBA00023204"/>
    </source>
</evidence>
<evidence type="ECO:0000256" key="2">
    <source>
        <dbReference type="ARBA" id="ARBA00006918"/>
    </source>
</evidence>
<evidence type="ECO:0000256" key="6">
    <source>
        <dbReference type="ARBA" id="ARBA00023015"/>
    </source>
</evidence>
<dbReference type="SMART" id="SM00717">
    <property type="entry name" value="SANT"/>
    <property type="match status" value="1"/>
</dbReference>
<comment type="subcellular location">
    <subcellularLocation>
        <location evidence="1">Nucleus</location>
    </subcellularLocation>
</comment>
<feature type="coiled-coil region" evidence="13">
    <location>
        <begin position="538"/>
        <end position="565"/>
    </location>
</feature>
<organism evidence="16">
    <name type="scientific">Melanopsichium pennsylvanicum 4</name>
    <dbReference type="NCBI Taxonomy" id="1398559"/>
    <lineage>
        <taxon>Eukaryota</taxon>
        <taxon>Fungi</taxon>
        <taxon>Dikarya</taxon>
        <taxon>Basidiomycota</taxon>
        <taxon>Ustilaginomycotina</taxon>
        <taxon>Ustilaginomycetes</taxon>
        <taxon>Ustilaginales</taxon>
        <taxon>Ustilaginaceae</taxon>
        <taxon>Melanopsichium</taxon>
    </lineage>
</organism>
<evidence type="ECO:0000256" key="5">
    <source>
        <dbReference type="ARBA" id="ARBA00022853"/>
    </source>
</evidence>
<dbReference type="GO" id="GO:0006338">
    <property type="term" value="P:chromatin remodeling"/>
    <property type="evidence" value="ECO:0007669"/>
    <property type="project" value="InterPro"/>
</dbReference>
<evidence type="ECO:0000256" key="13">
    <source>
        <dbReference type="SAM" id="Coils"/>
    </source>
</evidence>
<dbReference type="GO" id="GO:0000122">
    <property type="term" value="P:negative regulation of transcription by RNA polymerase II"/>
    <property type="evidence" value="ECO:0007669"/>
    <property type="project" value="TreeGrafter"/>
</dbReference>
<dbReference type="PANTHER" id="PTHR12855">
    <property type="entry name" value="DNA METHYLTRANSFERASE 1-ASSOCIATED PROTEIN 1 FAMILY MEMBER"/>
    <property type="match status" value="1"/>
</dbReference>
<keyword evidence="10" id="KW-0539">Nucleus</keyword>
<feature type="compositionally biased region" description="Polar residues" evidence="14">
    <location>
        <begin position="566"/>
        <end position="577"/>
    </location>
</feature>
<evidence type="ECO:0000256" key="10">
    <source>
        <dbReference type="ARBA" id="ARBA00023242"/>
    </source>
</evidence>
<evidence type="ECO:0000313" key="16">
    <source>
        <dbReference type="EMBL" id="CDI51880.1"/>
    </source>
</evidence>
<dbReference type="GO" id="GO:0000812">
    <property type="term" value="C:Swr1 complex"/>
    <property type="evidence" value="ECO:0007669"/>
    <property type="project" value="TreeGrafter"/>
</dbReference>
<dbReference type="AlphaFoldDB" id="A0A077QR07"/>
<proteinExistence type="inferred from homology"/>
<evidence type="ECO:0000259" key="15">
    <source>
        <dbReference type="SMART" id="SM00717"/>
    </source>
</evidence>
<dbReference type="InterPro" id="IPR032563">
    <property type="entry name" value="DAMP1_SANT-like"/>
</dbReference>
<comment type="similarity">
    <text evidence="2">Belongs to the SWC4 family.</text>
</comment>
<dbReference type="GO" id="GO:0035267">
    <property type="term" value="C:NuA4 histone acetyltransferase complex"/>
    <property type="evidence" value="ECO:0007669"/>
    <property type="project" value="InterPro"/>
</dbReference>
<keyword evidence="9" id="KW-0234">DNA repair</keyword>
<feature type="compositionally biased region" description="Polar residues" evidence="14">
    <location>
        <begin position="39"/>
        <end position="51"/>
    </location>
</feature>
<evidence type="ECO:0000256" key="11">
    <source>
        <dbReference type="ARBA" id="ARBA00025264"/>
    </source>
</evidence>
<dbReference type="Gene3D" id="1.10.10.60">
    <property type="entry name" value="Homeodomain-like"/>
    <property type="match status" value="1"/>
</dbReference>
<evidence type="ECO:0000256" key="3">
    <source>
        <dbReference type="ARBA" id="ARBA00019132"/>
    </source>
</evidence>
<feature type="domain" description="Myb-like" evidence="15">
    <location>
        <begin position="185"/>
        <end position="253"/>
    </location>
</feature>
<dbReference type="GO" id="GO:0006281">
    <property type="term" value="P:DNA repair"/>
    <property type="evidence" value="ECO:0007669"/>
    <property type="project" value="UniProtKB-KW"/>
</dbReference>
<protein>
    <recommendedName>
        <fullName evidence="3">SWR1-complex protein 4</fullName>
    </recommendedName>
</protein>
<evidence type="ECO:0000256" key="12">
    <source>
        <dbReference type="ARBA" id="ARBA00038745"/>
    </source>
</evidence>
<keyword evidence="7" id="KW-0010">Activator</keyword>
<keyword evidence="5" id="KW-0156">Chromatin regulator</keyword>
<evidence type="ECO:0000256" key="7">
    <source>
        <dbReference type="ARBA" id="ARBA00023159"/>
    </source>
</evidence>
<keyword evidence="8" id="KW-0804">Transcription</keyword>
<dbReference type="PANTHER" id="PTHR12855:SF10">
    <property type="entry name" value="DNA METHYLTRANSFERASE 1-ASSOCIATED PROTEIN 1"/>
    <property type="match status" value="1"/>
</dbReference>
<feature type="region of interest" description="Disordered" evidence="14">
    <location>
        <begin position="358"/>
        <end position="408"/>
    </location>
</feature>
<evidence type="ECO:0000256" key="1">
    <source>
        <dbReference type="ARBA" id="ARBA00004123"/>
    </source>
</evidence>
<dbReference type="EMBL" id="HG529521">
    <property type="protein sequence ID" value="CDI51880.1"/>
    <property type="molecule type" value="Genomic_DNA"/>
</dbReference>